<sequence length="186" mass="21234">MSEIKKCHSSDEEITRQEEKQAKMLANFQWGDDDEGTEIIVGLDVVNQIMECVYELVEKTEKEISLKYFEGNSFSVPLSFYSHELLEKCFNPVFSADSRATFLECIYMAYAGVTNSIHFKEVLEDKINSLLPCEDTKYKFAIVDISLVDNPECPIQDLEGMDEDIVQDDFQSIISEINLISVLVSD</sequence>
<organism evidence="1">
    <name type="scientific">marine sediment metagenome</name>
    <dbReference type="NCBI Taxonomy" id="412755"/>
    <lineage>
        <taxon>unclassified sequences</taxon>
        <taxon>metagenomes</taxon>
        <taxon>ecological metagenomes</taxon>
    </lineage>
</organism>
<comment type="caution">
    <text evidence="1">The sequence shown here is derived from an EMBL/GenBank/DDBJ whole genome shotgun (WGS) entry which is preliminary data.</text>
</comment>
<gene>
    <name evidence="1" type="ORF">LCGC14_2059270</name>
</gene>
<evidence type="ECO:0000313" key="1">
    <source>
        <dbReference type="EMBL" id="KKL75000.1"/>
    </source>
</evidence>
<dbReference type="EMBL" id="LAZR01024480">
    <property type="protein sequence ID" value="KKL75000.1"/>
    <property type="molecule type" value="Genomic_DNA"/>
</dbReference>
<proteinExistence type="predicted"/>
<accession>A0A0F9H063</accession>
<dbReference type="AlphaFoldDB" id="A0A0F9H063"/>
<reference evidence="1" key="1">
    <citation type="journal article" date="2015" name="Nature">
        <title>Complex archaea that bridge the gap between prokaryotes and eukaryotes.</title>
        <authorList>
            <person name="Spang A."/>
            <person name="Saw J.H."/>
            <person name="Jorgensen S.L."/>
            <person name="Zaremba-Niedzwiedzka K."/>
            <person name="Martijn J."/>
            <person name="Lind A.E."/>
            <person name="van Eijk R."/>
            <person name="Schleper C."/>
            <person name="Guy L."/>
            <person name="Ettema T.J."/>
        </authorList>
    </citation>
    <scope>NUCLEOTIDE SEQUENCE</scope>
</reference>
<name>A0A0F9H063_9ZZZZ</name>
<protein>
    <submittedName>
        <fullName evidence="1">Uncharacterized protein</fullName>
    </submittedName>
</protein>